<dbReference type="OMA" id="WIGGGPT"/>
<dbReference type="GO" id="GO:0000978">
    <property type="term" value="F:RNA polymerase II cis-regulatory region sequence-specific DNA binding"/>
    <property type="evidence" value="ECO:0007669"/>
    <property type="project" value="TreeGrafter"/>
</dbReference>
<comment type="subcellular location">
    <subcellularLocation>
        <location evidence="1 2">Nucleus</location>
    </subcellularLocation>
</comment>
<reference evidence="5" key="3">
    <citation type="submission" date="2025-09" db="UniProtKB">
        <authorList>
            <consortium name="Ensembl"/>
        </authorList>
    </citation>
    <scope>IDENTIFICATION</scope>
    <source>
        <strain evidence="5">Isolate ISIS603380</strain>
    </source>
</reference>
<feature type="compositionally biased region" description="Basic and acidic residues" evidence="3">
    <location>
        <begin position="120"/>
        <end position="135"/>
    </location>
</feature>
<feature type="domain" description="Homeobox" evidence="4">
    <location>
        <begin position="141"/>
        <end position="201"/>
    </location>
</feature>
<name>G3TG61_LOXAF</name>
<proteinExistence type="predicted"/>
<dbReference type="SMART" id="SM00389">
    <property type="entry name" value="HOX"/>
    <property type="match status" value="1"/>
</dbReference>
<organism evidence="5 6">
    <name type="scientific">Loxodonta africana</name>
    <name type="common">African elephant</name>
    <dbReference type="NCBI Taxonomy" id="9785"/>
    <lineage>
        <taxon>Eukaryota</taxon>
        <taxon>Metazoa</taxon>
        <taxon>Chordata</taxon>
        <taxon>Craniata</taxon>
        <taxon>Vertebrata</taxon>
        <taxon>Euteleostomi</taxon>
        <taxon>Mammalia</taxon>
        <taxon>Eutheria</taxon>
        <taxon>Afrotheria</taxon>
        <taxon>Proboscidea</taxon>
        <taxon>Elephantidae</taxon>
        <taxon>Loxodonta</taxon>
    </lineage>
</organism>
<dbReference type="InterPro" id="IPR009057">
    <property type="entry name" value="Homeodomain-like_sf"/>
</dbReference>
<dbReference type="Pfam" id="PF00046">
    <property type="entry name" value="Homeodomain"/>
    <property type="match status" value="1"/>
</dbReference>
<feature type="region of interest" description="Disordered" evidence="3">
    <location>
        <begin position="162"/>
        <end position="281"/>
    </location>
</feature>
<dbReference type="Proteomes" id="UP000007646">
    <property type="component" value="Unassembled WGS sequence"/>
</dbReference>
<evidence type="ECO:0000256" key="3">
    <source>
        <dbReference type="SAM" id="MobiDB-lite"/>
    </source>
</evidence>
<dbReference type="AlphaFoldDB" id="G3TG61"/>
<evidence type="ECO:0000256" key="2">
    <source>
        <dbReference type="RuleBase" id="RU000682"/>
    </source>
</evidence>
<reference evidence="5 6" key="1">
    <citation type="submission" date="2009-06" db="EMBL/GenBank/DDBJ databases">
        <title>The Genome Sequence of Loxodonta africana (African elephant).</title>
        <authorList>
            <person name="Di Palma F."/>
            <person name="Heiman D."/>
            <person name="Young S."/>
            <person name="Johnson J."/>
            <person name="Lander E.S."/>
            <person name="Lindblad-Toh K."/>
        </authorList>
    </citation>
    <scope>NUCLEOTIDE SEQUENCE [LARGE SCALE GENOMIC DNA]</scope>
    <source>
        <strain evidence="5 6">Isolate ISIS603380</strain>
    </source>
</reference>
<dbReference type="InParanoid" id="G3TG61"/>
<evidence type="ECO:0000259" key="4">
    <source>
        <dbReference type="PROSITE" id="PS50071"/>
    </source>
</evidence>
<dbReference type="InterPro" id="IPR042988">
    <property type="entry name" value="NOBOX"/>
</dbReference>
<dbReference type="SUPFAM" id="SSF46689">
    <property type="entry name" value="Homeodomain-like"/>
    <property type="match status" value="1"/>
</dbReference>
<dbReference type="GeneTree" id="ENSGT00650000093445"/>
<dbReference type="HOGENOM" id="CLU_034811_2_0_1"/>
<dbReference type="GO" id="GO:0000981">
    <property type="term" value="F:DNA-binding transcription factor activity, RNA polymerase II-specific"/>
    <property type="evidence" value="ECO:0007669"/>
    <property type="project" value="TreeGrafter"/>
</dbReference>
<reference evidence="5" key="2">
    <citation type="submission" date="2025-08" db="UniProtKB">
        <authorList>
            <consortium name="Ensembl"/>
        </authorList>
    </citation>
    <scope>IDENTIFICATION</scope>
    <source>
        <strain evidence="5">Isolate ISIS603380</strain>
    </source>
</reference>
<protein>
    <recommendedName>
        <fullName evidence="4">Homeobox domain-containing protein</fullName>
    </recommendedName>
</protein>
<feature type="compositionally biased region" description="Basic and acidic residues" evidence="3">
    <location>
        <begin position="162"/>
        <end position="175"/>
    </location>
</feature>
<evidence type="ECO:0000313" key="6">
    <source>
        <dbReference type="Proteomes" id="UP000007646"/>
    </source>
</evidence>
<dbReference type="FunFam" id="1.10.10.60:FF:000396">
    <property type="entry name" value="NOBOX oogenesis homeobox"/>
    <property type="match status" value="1"/>
</dbReference>
<feature type="region of interest" description="Disordered" evidence="3">
    <location>
        <begin position="463"/>
        <end position="534"/>
    </location>
</feature>
<evidence type="ECO:0000313" key="5">
    <source>
        <dbReference type="Ensembl" id="ENSLAFP00000013438.4"/>
    </source>
</evidence>
<dbReference type="STRING" id="9785.ENSLAFP00000013438"/>
<keyword evidence="6" id="KW-1185">Reference proteome</keyword>
<keyword evidence="1 2" id="KW-0539">Nucleus</keyword>
<dbReference type="CDD" id="cd00086">
    <property type="entry name" value="homeodomain"/>
    <property type="match status" value="1"/>
</dbReference>
<feature type="compositionally biased region" description="Low complexity" evidence="3">
    <location>
        <begin position="61"/>
        <end position="72"/>
    </location>
</feature>
<feature type="region of interest" description="Disordered" evidence="3">
    <location>
        <begin position="1"/>
        <end position="146"/>
    </location>
</feature>
<keyword evidence="1 2" id="KW-0371">Homeobox</keyword>
<keyword evidence="1 2" id="KW-0238">DNA-binding</keyword>
<dbReference type="eggNOG" id="KOG0490">
    <property type="taxonomic scope" value="Eukaryota"/>
</dbReference>
<dbReference type="GO" id="GO:0005634">
    <property type="term" value="C:nucleus"/>
    <property type="evidence" value="ECO:0007669"/>
    <property type="project" value="UniProtKB-SubCell"/>
</dbReference>
<feature type="compositionally biased region" description="Basic and acidic residues" evidence="3">
    <location>
        <begin position="520"/>
        <end position="534"/>
    </location>
</feature>
<dbReference type="PANTHER" id="PTHR47060">
    <property type="entry name" value="HOMEOBOX PROTEIN NOBOX"/>
    <property type="match status" value="1"/>
</dbReference>
<dbReference type="PROSITE" id="PS50071">
    <property type="entry name" value="HOMEOBOX_2"/>
    <property type="match status" value="1"/>
</dbReference>
<dbReference type="Gene3D" id="1.10.10.60">
    <property type="entry name" value="Homeodomain-like"/>
    <property type="match status" value="1"/>
</dbReference>
<feature type="DNA-binding region" description="Homeobox" evidence="1">
    <location>
        <begin position="143"/>
        <end position="202"/>
    </location>
</feature>
<dbReference type="FunCoup" id="G3TG61">
    <property type="interactions" value="68"/>
</dbReference>
<dbReference type="InterPro" id="IPR001356">
    <property type="entry name" value="HD"/>
</dbReference>
<dbReference type="Ensembl" id="ENSLAFT00000016014.4">
    <property type="protein sequence ID" value="ENSLAFP00000013438.4"/>
    <property type="gene ID" value="ENSLAFG00000016016.4"/>
</dbReference>
<dbReference type="PANTHER" id="PTHR47060:SF1">
    <property type="entry name" value="HOMEOBOX PROTEIN NOBOX"/>
    <property type="match status" value="1"/>
</dbReference>
<sequence length="534" mass="56114">MEPAGRVCKELRGRDAGTGPLAAGPEVEGLLQGPASQAQDAPGEGLPPTEASGGLPGADTGPGSQPSSSGTGRCPPPSRDRTLDSSGPQSRGKGRSLQAREAKPSKRPLSPDPGQQKRLKAGDLDSPDKGQRKGPPEVPCHVRKKTRTLYRSDQLEELERAFQEDHYPDSDKRQEIAQTVGVAPQRIMVWFQNRRAKWRRAEKVNGKGDKRSPVAPAPTDGCGSSVAAEPPPAVSLGPGPGATSQEPPPDALPEPSVQLAPDRPPDPARQNEGAHRVAMMPPLFSPPPVRRASLPFPLGPVPTPQLMPLLLDAPGSDGSLREGPCGSWGTSITSPPTCPYLEELEPQDHQPGHQKGSFPFPPGPQPLLAQPPKPMLSYLHPFPFPTPSSLTPPPMEDTLFPGLYGPHGGSSQGCFPGPPSGQVLLQPPTGNMGPVPWSDPCLPELPFPGPFCTQALGHPAEAEGYFPDDLFPDPYVQAKSGQPSPGASMPNAVARPSGTGPLLSKAPEGPLAAPQNQPATRDEARGEDRSNLVS</sequence>
<accession>G3TG61</accession>
<evidence type="ECO:0000256" key="1">
    <source>
        <dbReference type="PROSITE-ProRule" id="PRU00108"/>
    </source>
</evidence>
<feature type="compositionally biased region" description="Basic and acidic residues" evidence="3">
    <location>
        <begin position="199"/>
        <end position="212"/>
    </location>
</feature>